<evidence type="ECO:0000256" key="1">
    <source>
        <dbReference type="ARBA" id="ARBA00022679"/>
    </source>
</evidence>
<gene>
    <name evidence="3" type="ORF">GA0070618_6217</name>
</gene>
<organism evidence="3 4">
    <name type="scientific">Micromonospora echinospora</name>
    <name type="common">Micromonospora purpurea</name>
    <dbReference type="NCBI Taxonomy" id="1877"/>
    <lineage>
        <taxon>Bacteria</taxon>
        <taxon>Bacillati</taxon>
        <taxon>Actinomycetota</taxon>
        <taxon>Actinomycetes</taxon>
        <taxon>Micromonosporales</taxon>
        <taxon>Micromonosporaceae</taxon>
        <taxon>Micromonospora</taxon>
    </lineage>
</organism>
<dbReference type="InParanoid" id="A0A1C5A363"/>
<name>A0A1C5A363_MICEC</name>
<evidence type="ECO:0000313" key="3">
    <source>
        <dbReference type="EMBL" id="SCF39645.1"/>
    </source>
</evidence>
<dbReference type="Gene3D" id="3.40.50.2000">
    <property type="entry name" value="Glycogen Phosphorylase B"/>
    <property type="match status" value="2"/>
</dbReference>
<dbReference type="EMBL" id="LT607413">
    <property type="protein sequence ID" value="SCF39645.1"/>
    <property type="molecule type" value="Genomic_DNA"/>
</dbReference>
<dbReference type="AlphaFoldDB" id="A0A1C5A363"/>
<dbReference type="RefSeq" id="WP_088984781.1">
    <property type="nucleotide sequence ID" value="NZ_LT607413.1"/>
</dbReference>
<accession>A0A1C5A363</accession>
<sequence>MVGDDRIRVAMPHGPAPVDRDGVSDYVAHLVRALDDVGVTVTPVPLRPADRAPLRWLTATARAAERVRRLGVDLVHVQFAPSAYRFSGLPGLLPFRLPGTVPLVTTVHEYGSWAVPSWLPGPLWSLLERARLWDRETGRLVPASAAVVVTNDGHDVAVRARTGTPTVRVPLAPNVTDRPDGSTAGRRLRAEIGLPAGAPLLVFFGFVHPVKGIRHLIGALPALRREHPELRLLVAGGFTSQALPEAEARAFRDELTALTHRHGVADAVTFTGYLPPERASAALHAADVVVLPFTAGVTLKSGALLAALAHGRPTVVTVPDDGGDGLHRSGAVAVVPERRDSDALAGTVGRVLADPALRRRLAERGRTLAAGYAWPRVATAHRDLYRRLLGRHDG</sequence>
<feature type="domain" description="Glycosyl transferase family 1" evidence="2">
    <location>
        <begin position="188"/>
        <end position="366"/>
    </location>
</feature>
<protein>
    <submittedName>
        <fullName evidence="3">Glycosyltransferase involved in cell wall bisynthesis</fullName>
    </submittedName>
</protein>
<dbReference type="PANTHER" id="PTHR12526">
    <property type="entry name" value="GLYCOSYLTRANSFERASE"/>
    <property type="match status" value="1"/>
</dbReference>
<dbReference type="PANTHER" id="PTHR12526:SF638">
    <property type="entry name" value="SPORE COAT PROTEIN SA"/>
    <property type="match status" value="1"/>
</dbReference>
<evidence type="ECO:0000313" key="4">
    <source>
        <dbReference type="Proteomes" id="UP000198253"/>
    </source>
</evidence>
<dbReference type="SUPFAM" id="SSF53756">
    <property type="entry name" value="UDP-Glycosyltransferase/glycogen phosphorylase"/>
    <property type="match status" value="1"/>
</dbReference>
<keyword evidence="1 3" id="KW-0808">Transferase</keyword>
<dbReference type="InterPro" id="IPR001296">
    <property type="entry name" value="Glyco_trans_1"/>
</dbReference>
<reference evidence="4" key="1">
    <citation type="submission" date="2016-06" db="EMBL/GenBank/DDBJ databases">
        <authorList>
            <person name="Varghese N."/>
            <person name="Submissions Spin"/>
        </authorList>
    </citation>
    <scope>NUCLEOTIDE SEQUENCE [LARGE SCALE GENOMIC DNA]</scope>
    <source>
        <strain evidence="4">DSM 43816</strain>
    </source>
</reference>
<dbReference type="OrthoDB" id="9806653at2"/>
<dbReference type="Proteomes" id="UP000198253">
    <property type="component" value="Chromosome I"/>
</dbReference>
<dbReference type="Pfam" id="PF00534">
    <property type="entry name" value="Glycos_transf_1"/>
    <property type="match status" value="1"/>
</dbReference>
<evidence type="ECO:0000259" key="2">
    <source>
        <dbReference type="Pfam" id="PF00534"/>
    </source>
</evidence>
<keyword evidence="4" id="KW-1185">Reference proteome</keyword>
<dbReference type="GO" id="GO:0016757">
    <property type="term" value="F:glycosyltransferase activity"/>
    <property type="evidence" value="ECO:0007669"/>
    <property type="project" value="UniProtKB-KW"/>
</dbReference>
<proteinExistence type="predicted"/>